<reference evidence="2 3" key="1">
    <citation type="submission" date="2018-06" db="EMBL/GenBank/DDBJ databases">
        <title>Genomic Encyclopedia of Archaeal and Bacterial Type Strains, Phase II (KMG-II): from individual species to whole genera.</title>
        <authorList>
            <person name="Goeker M."/>
        </authorList>
    </citation>
    <scope>NUCLEOTIDE SEQUENCE [LARGE SCALE GENOMIC DNA]</scope>
    <source>
        <strain evidence="2 3">DSM 27372</strain>
    </source>
</reference>
<keyword evidence="1" id="KW-0812">Transmembrane</keyword>
<accession>A0A318UMW2</accession>
<protein>
    <submittedName>
        <fullName evidence="2">Uncharacterized protein</fullName>
    </submittedName>
</protein>
<sequence length="179" mass="20474">MKSNVPLNLYTYYLQHPNEFEEKSNPVKKIVYLLAALFCLLLIIKPDFIHFSPILMRVIASTGLLIFISLSQFCAKDYYSKTTGGKIKEIAIKNFDMSFADEDAIVQMFNNNDFHNLITAGGAGDQPIQLYVHEDQRGKTFYFQIKKQLSDCYSSGLTEVKVISGDQYERLYKLVKSSL</sequence>
<evidence type="ECO:0000313" key="2">
    <source>
        <dbReference type="EMBL" id="PYF77323.1"/>
    </source>
</evidence>
<keyword evidence="1" id="KW-0472">Membrane</keyword>
<dbReference type="AlphaFoldDB" id="A0A318UMW2"/>
<feature type="transmembrane region" description="Helical" evidence="1">
    <location>
        <begin position="30"/>
        <end position="48"/>
    </location>
</feature>
<name>A0A318UMW2_9SPHI</name>
<gene>
    <name evidence="2" type="ORF">B0O44_101804</name>
</gene>
<evidence type="ECO:0000256" key="1">
    <source>
        <dbReference type="SAM" id="Phobius"/>
    </source>
</evidence>
<proteinExistence type="predicted"/>
<dbReference type="OrthoDB" id="1029135at2"/>
<keyword evidence="1" id="KW-1133">Transmembrane helix</keyword>
<feature type="transmembrane region" description="Helical" evidence="1">
    <location>
        <begin position="54"/>
        <end position="75"/>
    </location>
</feature>
<evidence type="ECO:0000313" key="3">
    <source>
        <dbReference type="Proteomes" id="UP000248198"/>
    </source>
</evidence>
<dbReference type="EMBL" id="QKLU01000001">
    <property type="protein sequence ID" value="PYF77323.1"/>
    <property type="molecule type" value="Genomic_DNA"/>
</dbReference>
<dbReference type="RefSeq" id="WP_110827379.1">
    <property type="nucleotide sequence ID" value="NZ_QKLU01000001.1"/>
</dbReference>
<comment type="caution">
    <text evidence="2">The sequence shown here is derived from an EMBL/GenBank/DDBJ whole genome shotgun (WGS) entry which is preliminary data.</text>
</comment>
<dbReference type="Proteomes" id="UP000248198">
    <property type="component" value="Unassembled WGS sequence"/>
</dbReference>
<keyword evidence="3" id="KW-1185">Reference proteome</keyword>
<organism evidence="2 3">
    <name type="scientific">Pedobacter nutrimenti</name>
    <dbReference type="NCBI Taxonomy" id="1241337"/>
    <lineage>
        <taxon>Bacteria</taxon>
        <taxon>Pseudomonadati</taxon>
        <taxon>Bacteroidota</taxon>
        <taxon>Sphingobacteriia</taxon>
        <taxon>Sphingobacteriales</taxon>
        <taxon>Sphingobacteriaceae</taxon>
        <taxon>Pedobacter</taxon>
    </lineage>
</organism>